<dbReference type="PANTHER" id="PTHR47484:SF1">
    <property type="entry name" value="COMPLEX 1 PROTEIN CONTAINING PROTEIN, EXPRESSED"/>
    <property type="match status" value="1"/>
</dbReference>
<dbReference type="InterPro" id="IPR045298">
    <property type="entry name" value="Complex1_LYR_LYRM7"/>
</dbReference>
<reference evidence="1 2" key="1">
    <citation type="submission" date="2016-11" db="EMBL/GenBank/DDBJ databases">
        <title>The macronuclear genome of Stentor coeruleus: a giant cell with tiny introns.</title>
        <authorList>
            <person name="Slabodnick M."/>
            <person name="Ruby J.G."/>
            <person name="Reiff S.B."/>
            <person name="Swart E.C."/>
            <person name="Gosai S."/>
            <person name="Prabakaran S."/>
            <person name="Witkowska E."/>
            <person name="Larue G.E."/>
            <person name="Fisher S."/>
            <person name="Freeman R.M."/>
            <person name="Gunawardena J."/>
            <person name="Chu W."/>
            <person name="Stover N.A."/>
            <person name="Gregory B.D."/>
            <person name="Nowacki M."/>
            <person name="Derisi J."/>
            <person name="Roy S.W."/>
            <person name="Marshall W.F."/>
            <person name="Sood P."/>
        </authorList>
    </citation>
    <scope>NUCLEOTIDE SEQUENCE [LARGE SCALE GENOMIC DNA]</scope>
    <source>
        <strain evidence="1">WM001</strain>
    </source>
</reference>
<dbReference type="EMBL" id="MPUH01000309">
    <property type="protein sequence ID" value="OMJ83285.1"/>
    <property type="molecule type" value="Genomic_DNA"/>
</dbReference>
<proteinExistence type="predicted"/>
<gene>
    <name evidence="1" type="ORF">SteCoe_15809</name>
</gene>
<dbReference type="CDD" id="cd20267">
    <property type="entry name" value="Complex1_LYR_LYRM7"/>
    <property type="match status" value="1"/>
</dbReference>
<comment type="caution">
    <text evidence="1">The sequence shown here is derived from an EMBL/GenBank/DDBJ whole genome shotgun (WGS) entry which is preliminary data.</text>
</comment>
<dbReference type="AlphaFoldDB" id="A0A1R2C2Y2"/>
<dbReference type="GO" id="GO:0005739">
    <property type="term" value="C:mitochondrion"/>
    <property type="evidence" value="ECO:0007669"/>
    <property type="project" value="GOC"/>
</dbReference>
<evidence type="ECO:0000313" key="2">
    <source>
        <dbReference type="Proteomes" id="UP000187209"/>
    </source>
</evidence>
<dbReference type="Proteomes" id="UP000187209">
    <property type="component" value="Unassembled WGS sequence"/>
</dbReference>
<name>A0A1R2C2Y2_9CILI</name>
<protein>
    <submittedName>
        <fullName evidence="1">Uncharacterized protein</fullName>
    </submittedName>
</protein>
<organism evidence="1 2">
    <name type="scientific">Stentor coeruleus</name>
    <dbReference type="NCBI Taxonomy" id="5963"/>
    <lineage>
        <taxon>Eukaryota</taxon>
        <taxon>Sar</taxon>
        <taxon>Alveolata</taxon>
        <taxon>Ciliophora</taxon>
        <taxon>Postciliodesmatophora</taxon>
        <taxon>Heterotrichea</taxon>
        <taxon>Heterotrichida</taxon>
        <taxon>Stentoridae</taxon>
        <taxon>Stentor</taxon>
    </lineage>
</organism>
<accession>A0A1R2C2Y2</accession>
<dbReference type="PANTHER" id="PTHR47484">
    <property type="entry name" value="COMPLEX 1 PROTEIN CONTAINING PROTEIN, EXPRESSED"/>
    <property type="match status" value="1"/>
</dbReference>
<sequence>MGIIEKIIEKPVENLIRSNQGPPRREVLLLYHEYMKFANWLTWNHTDGTPWSKIIKTSIRVEFEAAEEEKDPFLQAQLLLTWREALDELKKKYVSTQHSFVQRIHNERTDSKNS</sequence>
<dbReference type="OrthoDB" id="74240at2759"/>
<dbReference type="GO" id="GO:0034551">
    <property type="term" value="P:mitochondrial respiratory chain complex III assembly"/>
    <property type="evidence" value="ECO:0007669"/>
    <property type="project" value="InterPro"/>
</dbReference>
<evidence type="ECO:0000313" key="1">
    <source>
        <dbReference type="EMBL" id="OMJ83285.1"/>
    </source>
</evidence>
<keyword evidence="2" id="KW-1185">Reference proteome</keyword>